<reference evidence="2 3" key="1">
    <citation type="submission" date="2019-09" db="EMBL/GenBank/DDBJ databases">
        <authorList>
            <person name="Cao W.R."/>
        </authorList>
    </citation>
    <scope>NUCLEOTIDE SEQUENCE [LARGE SCALE GENOMIC DNA]</scope>
    <source>
        <strain evidence="3">a4</strain>
    </source>
</reference>
<keyword evidence="3" id="KW-1185">Reference proteome</keyword>
<dbReference type="InterPro" id="IPR011992">
    <property type="entry name" value="EF-hand-dom_pair"/>
</dbReference>
<dbReference type="Gene3D" id="1.10.238.10">
    <property type="entry name" value="EF-hand"/>
    <property type="match status" value="2"/>
</dbReference>
<evidence type="ECO:0000313" key="2">
    <source>
        <dbReference type="EMBL" id="KAB1153926.1"/>
    </source>
</evidence>
<name>A0A7J5A8N5_9FLAO</name>
<evidence type="ECO:0008006" key="4">
    <source>
        <dbReference type="Google" id="ProtNLM"/>
    </source>
</evidence>
<comment type="caution">
    <text evidence="2">The sequence shown here is derived from an EMBL/GenBank/DDBJ whole genome shotgun (WGS) entry which is preliminary data.</text>
</comment>
<dbReference type="Proteomes" id="UP000467305">
    <property type="component" value="Unassembled WGS sequence"/>
</dbReference>
<organism evidence="2 3">
    <name type="scientific">Tenacibaculum aiptasiae</name>
    <dbReference type="NCBI Taxonomy" id="426481"/>
    <lineage>
        <taxon>Bacteria</taxon>
        <taxon>Pseudomonadati</taxon>
        <taxon>Bacteroidota</taxon>
        <taxon>Flavobacteriia</taxon>
        <taxon>Flavobacteriales</taxon>
        <taxon>Flavobacteriaceae</taxon>
        <taxon>Tenacibaculum</taxon>
    </lineage>
</organism>
<dbReference type="PROSITE" id="PS00018">
    <property type="entry name" value="EF_HAND_1"/>
    <property type="match status" value="2"/>
</dbReference>
<dbReference type="AlphaFoldDB" id="A0A7J5A8N5"/>
<gene>
    <name evidence="2" type="ORF">F7018_15685</name>
</gene>
<feature type="chain" id="PRO_5029744121" description="EF-hand domain-containing protein" evidence="1">
    <location>
        <begin position="20"/>
        <end position="464"/>
    </location>
</feature>
<accession>A0A7J5A8N5</accession>
<dbReference type="OrthoDB" id="6198264at2"/>
<dbReference type="RefSeq" id="WP_150901046.1">
    <property type="nucleotide sequence ID" value="NZ_WAAU01000030.1"/>
</dbReference>
<keyword evidence="1" id="KW-0732">Signal</keyword>
<evidence type="ECO:0000313" key="3">
    <source>
        <dbReference type="Proteomes" id="UP000467305"/>
    </source>
</evidence>
<dbReference type="InterPro" id="IPR018247">
    <property type="entry name" value="EF_Hand_1_Ca_BS"/>
</dbReference>
<dbReference type="SUPFAM" id="SSF47473">
    <property type="entry name" value="EF-hand"/>
    <property type="match status" value="1"/>
</dbReference>
<proteinExistence type="predicted"/>
<dbReference type="EMBL" id="WAAU01000030">
    <property type="protein sequence ID" value="KAB1153926.1"/>
    <property type="molecule type" value="Genomic_DNA"/>
</dbReference>
<evidence type="ECO:0000256" key="1">
    <source>
        <dbReference type="SAM" id="SignalP"/>
    </source>
</evidence>
<sequence length="464" mass="51297">MKKNILALVAFLVVGNVLAQDLSKAIIGKWKLKSLEVDGSKLKPQDAFQTSEVFQVYAAKGAFTGVVGAEQKKGNWKMSNNQKEVSITTDGKKSVFKVLSFKSNKMTLKTKIDGQLITLHYKRVKEGAGNKVSDMAILDANRDGVINPYEALDVLLLMQKEKGKIATDDIAEIVASYHTEQQKESDDIFKDVDKNKNNIIEMNEAPEEMVQFLQMMDTDGSRSVSKEEMNNFNFEKAIFPGEAALKQQAKEILQQFSGGKAYVVIKNAPAEVQEEVVAWDSNEDGKLTEKEIFKGLESGASTAKFEVKGDVAYMNGTISSSTPAAVLELIFQHPEVKTIEMLSVPGSIDDVANLRASLYVHKFGLNTRLNSKSMIASGGTDFFLAGRKRTIAKGAKIGVHSWGGGATAATDLPKSDEAHQKYLDYYTKINIPTEFYWYTLKAAPASSIHNMTEEEIKKYKVRNN</sequence>
<protein>
    <recommendedName>
        <fullName evidence="4">EF-hand domain-containing protein</fullName>
    </recommendedName>
</protein>
<feature type="signal peptide" evidence="1">
    <location>
        <begin position="1"/>
        <end position="19"/>
    </location>
</feature>